<organism evidence="2 3">
    <name type="scientific">Xanthobacter tagetidis</name>
    <dbReference type="NCBI Taxonomy" id="60216"/>
    <lineage>
        <taxon>Bacteria</taxon>
        <taxon>Pseudomonadati</taxon>
        <taxon>Pseudomonadota</taxon>
        <taxon>Alphaproteobacteria</taxon>
        <taxon>Hyphomicrobiales</taxon>
        <taxon>Xanthobacteraceae</taxon>
        <taxon>Xanthobacter</taxon>
    </lineage>
</organism>
<dbReference type="InterPro" id="IPR050177">
    <property type="entry name" value="Lipid_A_modif_metabolic_enz"/>
</dbReference>
<dbReference type="PANTHER" id="PTHR43245">
    <property type="entry name" value="BIFUNCTIONAL POLYMYXIN RESISTANCE PROTEIN ARNA"/>
    <property type="match status" value="1"/>
</dbReference>
<keyword evidence="3" id="KW-1185">Reference proteome</keyword>
<feature type="domain" description="NAD-dependent epimerase/dehydratase" evidence="1">
    <location>
        <begin position="6"/>
        <end position="234"/>
    </location>
</feature>
<proteinExistence type="predicted"/>
<comment type="caution">
    <text evidence="2">The sequence shown here is derived from an EMBL/GenBank/DDBJ whole genome shotgun (WGS) entry which is preliminary data.</text>
</comment>
<protein>
    <submittedName>
        <fullName evidence="2">NAD(P)-dependent oxidoreductase</fullName>
    </submittedName>
</protein>
<evidence type="ECO:0000259" key="1">
    <source>
        <dbReference type="Pfam" id="PF01370"/>
    </source>
</evidence>
<evidence type="ECO:0000313" key="3">
    <source>
        <dbReference type="Proteomes" id="UP000269692"/>
    </source>
</evidence>
<dbReference type="SUPFAM" id="SSF51735">
    <property type="entry name" value="NAD(P)-binding Rossmann-fold domains"/>
    <property type="match status" value="1"/>
</dbReference>
<dbReference type="InterPro" id="IPR036291">
    <property type="entry name" value="NAD(P)-bd_dom_sf"/>
</dbReference>
<reference evidence="2 3" key="1">
    <citation type="submission" date="2018-10" db="EMBL/GenBank/DDBJ databases">
        <title>Xanthobacter tagetidis genome sequencing and assembly.</title>
        <authorList>
            <person name="Maclea K.S."/>
            <person name="Goen A.E."/>
            <person name="Fatima S.A."/>
        </authorList>
    </citation>
    <scope>NUCLEOTIDE SEQUENCE [LARGE SCALE GENOMIC DNA]</scope>
    <source>
        <strain evidence="2 3">ATCC 700314</strain>
    </source>
</reference>
<dbReference type="RefSeq" id="WP_121622257.1">
    <property type="nucleotide sequence ID" value="NZ_JACIIW010000006.1"/>
</dbReference>
<accession>A0A3L7AIY4</accession>
<gene>
    <name evidence="2" type="ORF">D9R14_05240</name>
</gene>
<dbReference type="AlphaFoldDB" id="A0A3L7AIY4"/>
<name>A0A3L7AIY4_9HYPH</name>
<dbReference type="InterPro" id="IPR001509">
    <property type="entry name" value="Epimerase_deHydtase"/>
</dbReference>
<dbReference type="Proteomes" id="UP000269692">
    <property type="component" value="Unassembled WGS sequence"/>
</dbReference>
<dbReference type="Pfam" id="PF01370">
    <property type="entry name" value="Epimerase"/>
    <property type="match status" value="1"/>
</dbReference>
<sequence>MPDGRVLIAGASGQLGPSVVRAFTDARWRVLALQRRPEAPWGAEAIALPGEWSAAALAAATQGIRVDAVVNLVGAGVDPGTRQPERLEAVNVGLAERLAVLAGHLGARAFVNLGSGSEYLPSEAPALDESAAENGAEPYASTKAEGGRRALAACAGAGVCAAHVRLFGMYGESERGHRLLPTIVHAHRAGGRAKLSAGFQVRDWLYEQDVGEAVVRLAAALAAGHAPSGVYNLGSGAGNTVRGFAELAAELLGGASDLLEFGAVGLRDGEGNRLVADISKLRAATGWTPRDDLRSGLVRAIAKMQP</sequence>
<dbReference type="EMBL" id="RCTF01000003">
    <property type="protein sequence ID" value="RLP80463.1"/>
    <property type="molecule type" value="Genomic_DNA"/>
</dbReference>
<dbReference type="OrthoDB" id="7305551at2"/>
<dbReference type="Gene3D" id="3.40.50.720">
    <property type="entry name" value="NAD(P)-binding Rossmann-like Domain"/>
    <property type="match status" value="1"/>
</dbReference>
<evidence type="ECO:0000313" key="2">
    <source>
        <dbReference type="EMBL" id="RLP80463.1"/>
    </source>
</evidence>